<proteinExistence type="predicted"/>
<dbReference type="EMBL" id="CP036273">
    <property type="protein sequence ID" value="QDU21709.1"/>
    <property type="molecule type" value="Genomic_DNA"/>
</dbReference>
<protein>
    <submittedName>
        <fullName evidence="1">Uncharacterized protein</fullName>
    </submittedName>
</protein>
<keyword evidence="2" id="KW-1185">Reference proteome</keyword>
<reference evidence="1 2" key="1">
    <citation type="submission" date="2019-02" db="EMBL/GenBank/DDBJ databases">
        <title>Deep-cultivation of Planctomycetes and their phenomic and genomic characterization uncovers novel biology.</title>
        <authorList>
            <person name="Wiegand S."/>
            <person name="Jogler M."/>
            <person name="Boedeker C."/>
            <person name="Pinto D."/>
            <person name="Vollmers J."/>
            <person name="Rivas-Marin E."/>
            <person name="Kohn T."/>
            <person name="Peeters S.H."/>
            <person name="Heuer A."/>
            <person name="Rast P."/>
            <person name="Oberbeckmann S."/>
            <person name="Bunk B."/>
            <person name="Jeske O."/>
            <person name="Meyerdierks A."/>
            <person name="Storesund J.E."/>
            <person name="Kallscheuer N."/>
            <person name="Luecker S."/>
            <person name="Lage O.M."/>
            <person name="Pohl T."/>
            <person name="Merkel B.J."/>
            <person name="Hornburger P."/>
            <person name="Mueller R.-W."/>
            <person name="Bruemmer F."/>
            <person name="Labrenz M."/>
            <person name="Spormann A.M."/>
            <person name="Op den Camp H."/>
            <person name="Overmann J."/>
            <person name="Amann R."/>
            <person name="Jetten M.S.M."/>
            <person name="Mascher T."/>
            <person name="Medema M.H."/>
            <person name="Devos D.P."/>
            <person name="Kaster A.-K."/>
            <person name="Ovreas L."/>
            <person name="Rohde M."/>
            <person name="Galperin M.Y."/>
            <person name="Jogler C."/>
        </authorList>
    </citation>
    <scope>NUCLEOTIDE SEQUENCE [LARGE SCALE GENOMIC DNA]</scope>
    <source>
        <strain evidence="1 2">ETA_A1</strain>
    </source>
</reference>
<organism evidence="1 2">
    <name type="scientific">Urbifossiella limnaea</name>
    <dbReference type="NCBI Taxonomy" id="2528023"/>
    <lineage>
        <taxon>Bacteria</taxon>
        <taxon>Pseudomonadati</taxon>
        <taxon>Planctomycetota</taxon>
        <taxon>Planctomycetia</taxon>
        <taxon>Gemmatales</taxon>
        <taxon>Gemmataceae</taxon>
        <taxon>Urbifossiella</taxon>
    </lineage>
</organism>
<evidence type="ECO:0000313" key="2">
    <source>
        <dbReference type="Proteomes" id="UP000319576"/>
    </source>
</evidence>
<dbReference type="KEGG" id="uli:ETAA1_36820"/>
<gene>
    <name evidence="1" type="ORF">ETAA1_36820</name>
</gene>
<sequence>MAVFNVTVRTTESLLPASEPDEFVSAYTGTITSTDEETREVTRVGKVSALRVNAGLALNAGFDLSDVCDAHSSELAALHTLLYVPGQYHFRRRLMARFEATQSDLLVLDYVVIHPRWRQLRLGLLAARRMVDMVGAGCGLAVSRIAPVRHRAAHHVGVPGSWLPRNDTSDERREAVVSLRRYFRRMGFARLGRTRYYALPLNLVTPTAAELLGGRAPDS</sequence>
<dbReference type="Proteomes" id="UP000319576">
    <property type="component" value="Chromosome"/>
</dbReference>
<accession>A0A517XW31</accession>
<dbReference type="RefSeq" id="WP_145240854.1">
    <property type="nucleotide sequence ID" value="NZ_CP036273.1"/>
</dbReference>
<evidence type="ECO:0000313" key="1">
    <source>
        <dbReference type="EMBL" id="QDU21709.1"/>
    </source>
</evidence>
<name>A0A517XW31_9BACT</name>
<dbReference type="AlphaFoldDB" id="A0A517XW31"/>
<dbReference type="OrthoDB" id="273552at2"/>